<proteinExistence type="predicted"/>
<evidence type="ECO:0000313" key="2">
    <source>
        <dbReference type="EMBL" id="MBC9826309.1"/>
    </source>
</evidence>
<dbReference type="RefSeq" id="WP_187949193.1">
    <property type="nucleotide sequence ID" value="NZ_WNJQ01000016.1"/>
</dbReference>
<keyword evidence="1" id="KW-0472">Membrane</keyword>
<name>A0ABR7TEE1_9LACT</name>
<feature type="transmembrane region" description="Helical" evidence="1">
    <location>
        <begin position="15"/>
        <end position="37"/>
    </location>
</feature>
<evidence type="ECO:0000256" key="1">
    <source>
        <dbReference type="SAM" id="Phobius"/>
    </source>
</evidence>
<reference evidence="2 3" key="1">
    <citation type="journal article" date="2020" name="Microorganisms">
        <title>New Insight into Antimicrobial Compounds from Food and Marine-Sourced Carnobacterium Species through Phenotype and Genome Analyses.</title>
        <authorList>
            <person name="Begrem S."/>
            <person name="Ivaniuk F."/>
            <person name="Gigout-Chevalier F."/>
            <person name="Kolypczuk L."/>
            <person name="Bonnetot S."/>
            <person name="Leroi F."/>
            <person name="Grovel O."/>
            <person name="Delbarre-Ladrat C."/>
            <person name="Passerini D."/>
        </authorList>
    </citation>
    <scope>NUCLEOTIDE SEQUENCE [LARGE SCALE GENOMIC DNA]</scope>
    <source>
        <strain evidence="2 3">MIP2551</strain>
    </source>
</reference>
<feature type="transmembrane region" description="Helical" evidence="1">
    <location>
        <begin position="49"/>
        <end position="67"/>
    </location>
</feature>
<comment type="caution">
    <text evidence="2">The sequence shown here is derived from an EMBL/GenBank/DDBJ whole genome shotgun (WGS) entry which is preliminary data.</text>
</comment>
<dbReference type="Proteomes" id="UP000638836">
    <property type="component" value="Unassembled WGS sequence"/>
</dbReference>
<gene>
    <name evidence="2" type="ORF">GLO26_10990</name>
</gene>
<sequence length="146" mass="17164">MKKYDDYQKSIRYKYGYFSFLFLNSLLVLNYLLGLFFNLKWGATKELETMIILFVVGIFFANACVYQNAYFHKNDDKKSYSWLFLIIGGIGLYTTYQTYLISPEELIINGEIGRGAIQLFSGLMFVSIPLTYFIRNRIDSKRNKDQ</sequence>
<keyword evidence="1" id="KW-0812">Transmembrane</keyword>
<protein>
    <submittedName>
        <fullName evidence="2">Uncharacterized protein</fullName>
    </submittedName>
</protein>
<accession>A0ABR7TEE1</accession>
<keyword evidence="1" id="KW-1133">Transmembrane helix</keyword>
<evidence type="ECO:0000313" key="3">
    <source>
        <dbReference type="Proteomes" id="UP000638836"/>
    </source>
</evidence>
<feature type="transmembrane region" description="Helical" evidence="1">
    <location>
        <begin position="116"/>
        <end position="134"/>
    </location>
</feature>
<organism evidence="2 3">
    <name type="scientific">Carnobacterium inhibens</name>
    <dbReference type="NCBI Taxonomy" id="147709"/>
    <lineage>
        <taxon>Bacteria</taxon>
        <taxon>Bacillati</taxon>
        <taxon>Bacillota</taxon>
        <taxon>Bacilli</taxon>
        <taxon>Lactobacillales</taxon>
        <taxon>Carnobacteriaceae</taxon>
        <taxon>Carnobacterium</taxon>
    </lineage>
</organism>
<keyword evidence="3" id="KW-1185">Reference proteome</keyword>
<dbReference type="EMBL" id="WNJQ01000016">
    <property type="protein sequence ID" value="MBC9826309.1"/>
    <property type="molecule type" value="Genomic_DNA"/>
</dbReference>
<feature type="transmembrane region" description="Helical" evidence="1">
    <location>
        <begin position="79"/>
        <end position="96"/>
    </location>
</feature>